<accession>A0A4Q2J1F3</accession>
<dbReference type="EMBL" id="SDPT01000001">
    <property type="protein sequence ID" value="RXZ35394.1"/>
    <property type="molecule type" value="Genomic_DNA"/>
</dbReference>
<dbReference type="AlphaFoldDB" id="A0A4Q2J1F3"/>
<dbReference type="InterPro" id="IPR000757">
    <property type="entry name" value="Beta-glucanase-like"/>
</dbReference>
<dbReference type="Proteomes" id="UP000292347">
    <property type="component" value="Unassembled WGS sequence"/>
</dbReference>
<dbReference type="Gene3D" id="2.60.120.200">
    <property type="match status" value="1"/>
</dbReference>
<evidence type="ECO:0000259" key="2">
    <source>
        <dbReference type="PROSITE" id="PS51762"/>
    </source>
</evidence>
<evidence type="ECO:0000313" key="4">
    <source>
        <dbReference type="Proteomes" id="UP000292347"/>
    </source>
</evidence>
<evidence type="ECO:0000256" key="1">
    <source>
        <dbReference type="ARBA" id="ARBA00006865"/>
    </source>
</evidence>
<gene>
    <name evidence="3" type="ORF">EO081_07190</name>
</gene>
<reference evidence="3 4" key="1">
    <citation type="submission" date="2019-01" db="EMBL/GenBank/DDBJ databases">
        <title>Sphingomonas mucosissima sp. nov. and Sphingomonas desiccabilis sp. nov., from biological soil crusts in the Colorado Plateau, USA.</title>
        <authorList>
            <person name="Zhu D."/>
        </authorList>
    </citation>
    <scope>NUCLEOTIDE SEQUENCE [LARGE SCALE GENOMIC DNA]</scope>
    <source>
        <strain evidence="3 4">CP1D</strain>
    </source>
</reference>
<name>A0A4Q2J1F3_9SPHN</name>
<evidence type="ECO:0000313" key="3">
    <source>
        <dbReference type="EMBL" id="RXZ35394.1"/>
    </source>
</evidence>
<organism evidence="3 4">
    <name type="scientific">Sphingomonas desiccabilis</name>
    <dbReference type="NCBI Taxonomy" id="429134"/>
    <lineage>
        <taxon>Bacteria</taxon>
        <taxon>Pseudomonadati</taxon>
        <taxon>Pseudomonadota</taxon>
        <taxon>Alphaproteobacteria</taxon>
        <taxon>Sphingomonadales</taxon>
        <taxon>Sphingomonadaceae</taxon>
        <taxon>Sphingomonas</taxon>
    </lineage>
</organism>
<dbReference type="GO" id="GO:0004553">
    <property type="term" value="F:hydrolase activity, hydrolyzing O-glycosyl compounds"/>
    <property type="evidence" value="ECO:0007669"/>
    <property type="project" value="InterPro"/>
</dbReference>
<dbReference type="InterPro" id="IPR050546">
    <property type="entry name" value="Glycosyl_Hydrlase_16"/>
</dbReference>
<dbReference type="InterPro" id="IPR013320">
    <property type="entry name" value="ConA-like_dom_sf"/>
</dbReference>
<dbReference type="GO" id="GO:0005975">
    <property type="term" value="P:carbohydrate metabolic process"/>
    <property type="evidence" value="ECO:0007669"/>
    <property type="project" value="InterPro"/>
</dbReference>
<dbReference type="PANTHER" id="PTHR10963:SF55">
    <property type="entry name" value="GLYCOSIDE HYDROLASE FAMILY 16 PROTEIN"/>
    <property type="match status" value="1"/>
</dbReference>
<feature type="domain" description="GH16" evidence="2">
    <location>
        <begin position="22"/>
        <end position="275"/>
    </location>
</feature>
<proteinExistence type="inferred from homology"/>
<keyword evidence="3" id="KW-0378">Hydrolase</keyword>
<sequence length="275" mass="30441">MPMQWMLLAVQAATLGATNYAVDAPMAPPAAPASFADEFAGKKVDQSIWRYDTSRNAAGWYNNEKQYYAADRPENTRVEDGVLVIEARREPLSKAKFPDWGGQVYSSAKLVTRQTLGYGFYEVRAKLPCGRGAWPAIWMVPEDASWPAGGEIDIMEMVGWDPNVIHATLHSGAFNHRLGTQRGAQKQVATACTAFHNYQLDWRPDSITIGVDGRAYMRVANDQPGGKAAWPFTRPYPLILNLAVGGDWGGAKGIDDASLPQRMSVDYVRYWKHGD</sequence>
<dbReference type="PANTHER" id="PTHR10963">
    <property type="entry name" value="GLYCOSYL HYDROLASE-RELATED"/>
    <property type="match status" value="1"/>
</dbReference>
<comment type="similarity">
    <text evidence="1">Belongs to the glycosyl hydrolase 16 family.</text>
</comment>
<dbReference type="CDD" id="cd08023">
    <property type="entry name" value="GH16_laminarinase_like"/>
    <property type="match status" value="1"/>
</dbReference>
<dbReference type="PROSITE" id="PS51762">
    <property type="entry name" value="GH16_2"/>
    <property type="match status" value="1"/>
</dbReference>
<dbReference type="OrthoDB" id="9809583at2"/>
<comment type="caution">
    <text evidence="3">The sequence shown here is derived from an EMBL/GenBank/DDBJ whole genome shotgun (WGS) entry which is preliminary data.</text>
</comment>
<protein>
    <submittedName>
        <fullName evidence="3">Glycoside hydrolase family 16 protein</fullName>
    </submittedName>
</protein>
<keyword evidence="4" id="KW-1185">Reference proteome</keyword>
<dbReference type="Pfam" id="PF00722">
    <property type="entry name" value="Glyco_hydro_16"/>
    <property type="match status" value="1"/>
</dbReference>
<dbReference type="SUPFAM" id="SSF49899">
    <property type="entry name" value="Concanavalin A-like lectins/glucanases"/>
    <property type="match status" value="1"/>
</dbReference>